<protein>
    <submittedName>
        <fullName evidence="1">Uncharacterized protein</fullName>
    </submittedName>
</protein>
<organism evidence="1">
    <name type="scientific">bioreactor metagenome</name>
    <dbReference type="NCBI Taxonomy" id="1076179"/>
    <lineage>
        <taxon>unclassified sequences</taxon>
        <taxon>metagenomes</taxon>
        <taxon>ecological metagenomes</taxon>
    </lineage>
</organism>
<evidence type="ECO:0000313" key="1">
    <source>
        <dbReference type="EMBL" id="MPM73476.1"/>
    </source>
</evidence>
<comment type="caution">
    <text evidence="1">The sequence shown here is derived from an EMBL/GenBank/DDBJ whole genome shotgun (WGS) entry which is preliminary data.</text>
</comment>
<proteinExistence type="predicted"/>
<name>A0A645C6Q8_9ZZZZ</name>
<dbReference type="EMBL" id="VSSQ01025387">
    <property type="protein sequence ID" value="MPM73476.1"/>
    <property type="molecule type" value="Genomic_DNA"/>
</dbReference>
<reference evidence="1" key="1">
    <citation type="submission" date="2019-08" db="EMBL/GenBank/DDBJ databases">
        <authorList>
            <person name="Kucharzyk K."/>
            <person name="Murdoch R.W."/>
            <person name="Higgins S."/>
            <person name="Loffler F."/>
        </authorList>
    </citation>
    <scope>NUCLEOTIDE SEQUENCE</scope>
</reference>
<gene>
    <name evidence="1" type="ORF">SDC9_120456</name>
</gene>
<sequence>MVENDVERTLSVDRRAQRIVYLFSPIQADDDIMHLAVDERDLLVVKRDAVGGNRKMDDLIIFFLQLAPIGDQLFADRPVHQRFAAEEVNLQMLSRSAMFHQKIQRTLAGFQRHEHALAMKISRSGKTIAAAQVTVMRNMQTHGFYRAAAENLRSSRRLRLKRAAGLQFLQIGQHLAHGLRLYAHGIGVPPLLHRPHNREGRVVQCMDGAALYVQQNIFRLKLKCMNQLVLLMVNRNAMARLPINRQRKAEIGLSLRIGCFNSLKYYFSSFAHF</sequence>
<dbReference type="AlphaFoldDB" id="A0A645C6Q8"/>
<accession>A0A645C6Q8</accession>